<evidence type="ECO:0000313" key="1">
    <source>
        <dbReference type="EMBL" id="KAI4454129.1"/>
    </source>
</evidence>
<organism evidence="1 2">
    <name type="scientific">Holotrichia oblita</name>
    <name type="common">Chafer beetle</name>
    <dbReference type="NCBI Taxonomy" id="644536"/>
    <lineage>
        <taxon>Eukaryota</taxon>
        <taxon>Metazoa</taxon>
        <taxon>Ecdysozoa</taxon>
        <taxon>Arthropoda</taxon>
        <taxon>Hexapoda</taxon>
        <taxon>Insecta</taxon>
        <taxon>Pterygota</taxon>
        <taxon>Neoptera</taxon>
        <taxon>Endopterygota</taxon>
        <taxon>Coleoptera</taxon>
        <taxon>Polyphaga</taxon>
        <taxon>Scarabaeiformia</taxon>
        <taxon>Scarabaeidae</taxon>
        <taxon>Melolonthinae</taxon>
        <taxon>Holotrichia</taxon>
    </lineage>
</organism>
<reference evidence="1" key="1">
    <citation type="submission" date="2022-04" db="EMBL/GenBank/DDBJ databases">
        <title>Chromosome-scale genome assembly of Holotrichia oblita Faldermann.</title>
        <authorList>
            <person name="Rongchong L."/>
        </authorList>
    </citation>
    <scope>NUCLEOTIDE SEQUENCE</scope>
    <source>
        <strain evidence="1">81SQS9</strain>
    </source>
</reference>
<dbReference type="Proteomes" id="UP001056778">
    <property type="component" value="Chromosome 10"/>
</dbReference>
<accession>A0ACB9SJF0</accession>
<evidence type="ECO:0000313" key="2">
    <source>
        <dbReference type="Proteomes" id="UP001056778"/>
    </source>
</evidence>
<dbReference type="EMBL" id="CM043024">
    <property type="protein sequence ID" value="KAI4454129.1"/>
    <property type="molecule type" value="Genomic_DNA"/>
</dbReference>
<comment type="caution">
    <text evidence="1">The sequence shown here is derived from an EMBL/GenBank/DDBJ whole genome shotgun (WGS) entry which is preliminary data.</text>
</comment>
<keyword evidence="2" id="KW-1185">Reference proteome</keyword>
<sequence>MKANKAAYTDNIASQSECEEYASEKRHIGKPARYEDESDSSDNIKEEMEELLYVNLINEVEDAELDEMELDPRHANDIRDPFVELTDRSFQTIFRLSKELCLFVITLLEPLMRPRMKPTDLDIRVRVLIAIRFFASGSYQMDVGSNIFLNVSQSSVSRCIKEVVNGLNHPNIFNEFVKFPGNLRDLDTLRRM</sequence>
<proteinExistence type="predicted"/>
<name>A0ACB9SJF0_HOLOL</name>
<gene>
    <name evidence="1" type="ORF">MML48_10g00014658</name>
</gene>
<protein>
    <submittedName>
        <fullName evidence="1">Uncharacterized protein</fullName>
    </submittedName>
</protein>